<feature type="region of interest" description="Disordered" evidence="8">
    <location>
        <begin position="774"/>
        <end position="804"/>
    </location>
</feature>
<feature type="compositionally biased region" description="Low complexity" evidence="8">
    <location>
        <begin position="633"/>
        <end position="646"/>
    </location>
</feature>
<feature type="compositionally biased region" description="Polar residues" evidence="8">
    <location>
        <begin position="714"/>
        <end position="723"/>
    </location>
</feature>
<dbReference type="STRING" id="1314790.A0A1Y1Y070"/>
<dbReference type="SUPFAM" id="SSF101489">
    <property type="entry name" value="Eukaryotic initiation factor 4f subunit eIF4g, eIF4e-binding domain"/>
    <property type="match status" value="1"/>
</dbReference>
<sequence>MNRKSNHFSNGAPPISYAQTTRQQPSTQSKSTASEPVSTIPSTQHKNTNGAPSTSGKTPHYSSGPRNPSHLTSSNNAWGKKPFSKSADTPSQPNPNTTGNQVTSPRATFQPSYPGIFAAPGIQFGTLGQSSLNTEPPFSKNPTSPVVISKEAASFPLKSSPRPPTPVRPVGGGSSRYQNGSRGGSHSPQLHNRLQDNSNKSYGGYHSKSSTNPNYRGPSASDGSKSKPHTAHPNGYPEAQPTHRTPQPSPRPPSIPSPTVHHAPPAHQPSHHFHPQSPLQMHQPHPSPLQTHIRPPYPQSPISMTMASPILANGPAVHGQFTSPQQRGREKPGLSPAQIPLTPPIPHVTLSPSMSPMSVAIPPGTPVQAWGAPYYPYQYASYPPQFDPSTQQAYYRPVYQMPYGVVPHMPGGIPQQRMPSGSGGFVTPQPKQSKAIKIVNPETGGVVDISKKSSSTEALAAAASQAEKKDRDPKSLDSDAEFFSVPQKKISKAIPIVNPATKLQHHEEPDKKVDVKSVVQELEIKKEAPVPIVKAEVAPEPAKDESHHSATEETLPSGVTGAKSEEIKSDAVEILPVLQAHPEVSEETHKNNDAQATVDAISEEHPAVDSDKLPAAGSLLAEPSHSNVALVESKAAEASSTEQASELLVEAEKAPVEPVSAEPEVDDALKTTDDAKKTVDDATAIDNSEATLSESEADEDVEEQCEDSVKPDANPTTPSILNHDQLNHVPYPPNIQGPASVTEGKLRYDRSFLLQFSEVCREKPASMPSLESLGIEESAERRPSSMGRRPGGAGRGSFKGPNAFPNDMGAFKHTPRNNEERFPGPNMHRNGMGGFGRGLGPRTASGGMPSMPMGMGLNIGSNQGMHLNMGPRGDNRGSRSGRGDKRKHDRPQIGGPTIPLDEVAPLDHSENRWVPVSLKPTSNHEDEIRSEDIVRKVKSLLNKLTLEKFDSISEKITEYGNLSAQENDGKSLQTVIQITFEKATDEPNFVSIYASLCRRMMDKLSPEVKDENVKNKDGKYIIGGSLFRKYLLSRCQEEFEKGWKVNSPLDPAAEGADALLSDEYYIAAKAKRRGLGLIMFIGELFKLGMLTERIMHECIKRLLSNVQSPEEEETESLCKLMTTVGKQLDRKEAKAYMDTYFARVKEMSVNRKLSSRIRFMLLDIIELRAHNWVPRREAAGPKTISQIHEDAQKEKEETAEMLRKTTSSGGRGYGPNHHHLSRTGSERRDRRSGGMSHDGWNTVGNTASNTSRKVDLSGFGNFTRSKTGAQVSLGPGGGVFGVLGGGSKGWKSADTKGKDDAKPKNHSNSKNMFSALMSSERSKKADDSTKEPTTPERNLANSAPTAKGKLSKDEAHAKIKAMIEEYFSVRDVNEVKLCIQELGGPEYHEHVVTEFFFEAFDKKPDQVKQTSNLLNTLATEHIIEKNAFVDSVVAVASELEDISIDVPQAFEYMGIMMEGARIELADLPRVLEPLTKSSALNPPASKVVASFLKRRRDEQGEAQLATEYKQSKVDLKKFLAASKQNSDGLAGYLESNGIGESDRFYQPAYSVTHEHPRPDSNEESARVFYFLSHVKTTH</sequence>
<dbReference type="PANTHER" id="PTHR23253:SF9">
    <property type="entry name" value="EUKARYOTIC TRANSLATION INITIATION FACTOR 4 GAMMA 2"/>
    <property type="match status" value="1"/>
</dbReference>
<evidence type="ECO:0000256" key="3">
    <source>
        <dbReference type="ARBA" id="ARBA00022490"/>
    </source>
</evidence>
<feature type="region of interest" description="Disordered" evidence="8">
    <location>
        <begin position="633"/>
        <end position="723"/>
    </location>
</feature>
<feature type="compositionally biased region" description="Polar residues" evidence="8">
    <location>
        <begin position="176"/>
        <end position="214"/>
    </location>
</feature>
<keyword evidence="11" id="KW-1185">Reference proteome</keyword>
<dbReference type="SMART" id="SM00544">
    <property type="entry name" value="MA3"/>
    <property type="match status" value="1"/>
</dbReference>
<evidence type="ECO:0000256" key="4">
    <source>
        <dbReference type="ARBA" id="ARBA00022540"/>
    </source>
</evidence>
<evidence type="ECO:0000256" key="8">
    <source>
        <dbReference type="SAM" id="MobiDB-lite"/>
    </source>
</evidence>
<reference evidence="10 11" key="1">
    <citation type="submission" date="2016-07" db="EMBL/GenBank/DDBJ databases">
        <title>Pervasive Adenine N6-methylation of Active Genes in Fungi.</title>
        <authorList>
            <consortium name="DOE Joint Genome Institute"/>
            <person name="Mondo S.J."/>
            <person name="Dannebaum R.O."/>
            <person name="Kuo R.C."/>
            <person name="Labutti K."/>
            <person name="Haridas S."/>
            <person name="Kuo A."/>
            <person name="Salamov A."/>
            <person name="Ahrendt S.R."/>
            <person name="Lipzen A."/>
            <person name="Sullivan W."/>
            <person name="Andreopoulos W.B."/>
            <person name="Clum A."/>
            <person name="Lindquist E."/>
            <person name="Daum C."/>
            <person name="Ramamoorthy G.K."/>
            <person name="Gryganskyi A."/>
            <person name="Culley D."/>
            <person name="Magnuson J.K."/>
            <person name="James T.Y."/>
            <person name="O'Malley M.A."/>
            <person name="Stajich J.E."/>
            <person name="Spatafora J.W."/>
            <person name="Visel A."/>
            <person name="Grigoriev I.V."/>
        </authorList>
    </citation>
    <scope>NUCLEOTIDE SEQUENCE [LARGE SCALE GENOMIC DNA]</scope>
    <source>
        <strain evidence="10 11">CBS 931.73</strain>
    </source>
</reference>
<feature type="compositionally biased region" description="Basic and acidic residues" evidence="8">
    <location>
        <begin position="541"/>
        <end position="551"/>
    </location>
</feature>
<feature type="region of interest" description="Disordered" evidence="8">
    <location>
        <begin position="533"/>
        <end position="568"/>
    </location>
</feature>
<keyword evidence="4" id="KW-0396">Initiation factor</keyword>
<dbReference type="GO" id="GO:0003743">
    <property type="term" value="F:translation initiation factor activity"/>
    <property type="evidence" value="ECO:0007669"/>
    <property type="project" value="UniProtKB-KW"/>
</dbReference>
<dbReference type="Pfam" id="PF02854">
    <property type="entry name" value="MIF4G"/>
    <property type="match status" value="1"/>
</dbReference>
<feature type="compositionally biased region" description="Polar residues" evidence="8">
    <location>
        <begin position="1306"/>
        <end position="1319"/>
    </location>
</feature>
<dbReference type="InterPro" id="IPR003890">
    <property type="entry name" value="MIF4G-like_typ-3"/>
</dbReference>
<dbReference type="SMART" id="SM00543">
    <property type="entry name" value="MIF4G"/>
    <property type="match status" value="1"/>
</dbReference>
<dbReference type="SUPFAM" id="SSF48371">
    <property type="entry name" value="ARM repeat"/>
    <property type="match status" value="2"/>
</dbReference>
<dbReference type="EMBL" id="MCFE01000324">
    <property type="protein sequence ID" value="ORX91369.1"/>
    <property type="molecule type" value="Genomic_DNA"/>
</dbReference>
<feature type="compositionally biased region" description="Basic and acidic residues" evidence="8">
    <location>
        <begin position="1291"/>
        <end position="1303"/>
    </location>
</feature>
<feature type="compositionally biased region" description="Basic and acidic residues" evidence="8">
    <location>
        <begin position="602"/>
        <end position="612"/>
    </location>
</feature>
<feature type="compositionally biased region" description="Polar residues" evidence="8">
    <location>
        <begin position="1335"/>
        <end position="1344"/>
    </location>
</feature>
<feature type="region of interest" description="Disordered" evidence="8">
    <location>
        <begin position="1192"/>
        <end position="1253"/>
    </location>
</feature>
<gene>
    <name evidence="10" type="ORF">K493DRAFT_339395</name>
</gene>
<feature type="compositionally biased region" description="Polar residues" evidence="8">
    <location>
        <begin position="1242"/>
        <end position="1251"/>
    </location>
</feature>
<comment type="similarity">
    <text evidence="2">Belongs to the eukaryotic initiation factor 4G family.</text>
</comment>
<keyword evidence="3" id="KW-0963">Cytoplasm</keyword>
<keyword evidence="5" id="KW-0597">Phosphoprotein</keyword>
<dbReference type="Proteomes" id="UP000193498">
    <property type="component" value="Unassembled WGS sequence"/>
</dbReference>
<dbReference type="Gene3D" id="1.25.40.180">
    <property type="match status" value="2"/>
</dbReference>
<keyword evidence="7" id="KW-0648">Protein biosynthesis</keyword>
<evidence type="ECO:0000313" key="11">
    <source>
        <dbReference type="Proteomes" id="UP000193498"/>
    </source>
</evidence>
<evidence type="ECO:0000256" key="5">
    <source>
        <dbReference type="ARBA" id="ARBA00022553"/>
    </source>
</evidence>
<feature type="region of interest" description="Disordered" evidence="8">
    <location>
        <begin position="1288"/>
        <end position="1351"/>
    </location>
</feature>
<proteinExistence type="inferred from homology"/>
<feature type="compositionally biased region" description="Basic and acidic residues" evidence="8">
    <location>
        <begin position="1320"/>
        <end position="1334"/>
    </location>
</feature>
<feature type="compositionally biased region" description="Basic and acidic residues" evidence="8">
    <location>
        <begin position="583"/>
        <end position="592"/>
    </location>
</feature>
<feature type="region of interest" description="Disordered" evidence="8">
    <location>
        <begin position="1"/>
        <end position="336"/>
    </location>
</feature>
<dbReference type="Pfam" id="PF12152">
    <property type="entry name" value="eIF_4G1"/>
    <property type="match status" value="1"/>
</dbReference>
<dbReference type="PANTHER" id="PTHR23253">
    <property type="entry name" value="EUKARYOTIC TRANSLATION INITIATION FACTOR 4 GAMMA"/>
    <property type="match status" value="1"/>
</dbReference>
<organism evidence="10 11">
    <name type="scientific">Basidiobolus meristosporus CBS 931.73</name>
    <dbReference type="NCBI Taxonomy" id="1314790"/>
    <lineage>
        <taxon>Eukaryota</taxon>
        <taxon>Fungi</taxon>
        <taxon>Fungi incertae sedis</taxon>
        <taxon>Zoopagomycota</taxon>
        <taxon>Entomophthoromycotina</taxon>
        <taxon>Basidiobolomycetes</taxon>
        <taxon>Basidiobolales</taxon>
        <taxon>Basidiobolaceae</taxon>
        <taxon>Basidiobolus</taxon>
    </lineage>
</organism>
<feature type="compositionally biased region" description="Polar residues" evidence="8">
    <location>
        <begin position="17"/>
        <end position="77"/>
    </location>
</feature>
<feature type="compositionally biased region" description="Basic and acidic residues" evidence="8">
    <location>
        <begin position="1192"/>
        <end position="1203"/>
    </location>
</feature>
<feature type="compositionally biased region" description="Basic and acidic residues" evidence="8">
    <location>
        <begin position="667"/>
        <end position="680"/>
    </location>
</feature>
<evidence type="ECO:0000256" key="1">
    <source>
        <dbReference type="ARBA" id="ARBA00004496"/>
    </source>
</evidence>
<dbReference type="Gene3D" id="1.20.970.30">
    <property type="entry name" value="eIF4G, eIF4E-binding domain"/>
    <property type="match status" value="1"/>
</dbReference>
<evidence type="ECO:0000256" key="6">
    <source>
        <dbReference type="ARBA" id="ARBA00022884"/>
    </source>
</evidence>
<dbReference type="InterPro" id="IPR022745">
    <property type="entry name" value="eIF4G1_eIF4E-bd"/>
</dbReference>
<evidence type="ECO:0000256" key="2">
    <source>
        <dbReference type="ARBA" id="ARBA00005775"/>
    </source>
</evidence>
<feature type="region of interest" description="Disordered" evidence="8">
    <location>
        <begin position="582"/>
        <end position="617"/>
    </location>
</feature>
<accession>A0A1Y1Y070</accession>
<dbReference type="GO" id="GO:0003729">
    <property type="term" value="F:mRNA binding"/>
    <property type="evidence" value="ECO:0007669"/>
    <property type="project" value="TreeGrafter"/>
</dbReference>
<dbReference type="PROSITE" id="PS51366">
    <property type="entry name" value="MI"/>
    <property type="match status" value="1"/>
</dbReference>
<name>A0A1Y1Y070_9FUNG</name>
<dbReference type="Pfam" id="PF02847">
    <property type="entry name" value="MA3"/>
    <property type="match status" value="1"/>
</dbReference>
<keyword evidence="6" id="KW-0694">RNA-binding</keyword>
<dbReference type="InterPro" id="IPR036211">
    <property type="entry name" value="eIF4G_eIF4E-bd_sf"/>
</dbReference>
<comment type="caution">
    <text evidence="10">The sequence shown here is derived from an EMBL/GenBank/DDBJ whole genome shotgun (WGS) entry which is preliminary data.</text>
</comment>
<dbReference type="GO" id="GO:0010494">
    <property type="term" value="C:cytoplasmic stress granule"/>
    <property type="evidence" value="ECO:0007669"/>
    <property type="project" value="UniProtKB-ARBA"/>
</dbReference>
<dbReference type="InterPro" id="IPR003891">
    <property type="entry name" value="Initiation_fac_eIF4g_MI"/>
</dbReference>
<evidence type="ECO:0000313" key="10">
    <source>
        <dbReference type="EMBL" id="ORX91369.1"/>
    </source>
</evidence>
<dbReference type="InParanoid" id="A0A1Y1Y070"/>
<feature type="compositionally biased region" description="Pro residues" evidence="8">
    <location>
        <begin position="247"/>
        <end position="256"/>
    </location>
</feature>
<dbReference type="FunFam" id="1.25.40.180:FF:000020">
    <property type="entry name" value="Eukaryotic translation initiation factor subunit"/>
    <property type="match status" value="1"/>
</dbReference>
<feature type="domain" description="MI" evidence="9">
    <location>
        <begin position="1354"/>
        <end position="1476"/>
    </location>
</feature>
<comment type="subcellular location">
    <subcellularLocation>
        <location evidence="1">Cytoplasm</location>
    </subcellularLocation>
</comment>
<feature type="compositionally biased region" description="Polar residues" evidence="8">
    <location>
        <begin position="126"/>
        <end position="146"/>
    </location>
</feature>
<evidence type="ECO:0000259" key="9">
    <source>
        <dbReference type="PROSITE" id="PS51366"/>
    </source>
</evidence>
<dbReference type="GO" id="GO:0016281">
    <property type="term" value="C:eukaryotic translation initiation factor 4F complex"/>
    <property type="evidence" value="ECO:0007669"/>
    <property type="project" value="TreeGrafter"/>
</dbReference>
<evidence type="ECO:0000256" key="7">
    <source>
        <dbReference type="ARBA" id="ARBA00022917"/>
    </source>
</evidence>
<feature type="compositionally biased region" description="Basic and acidic residues" evidence="8">
    <location>
        <begin position="873"/>
        <end position="883"/>
    </location>
</feature>
<feature type="compositionally biased region" description="Polar residues" evidence="8">
    <location>
        <begin position="86"/>
        <end position="111"/>
    </location>
</feature>
<feature type="region of interest" description="Disordered" evidence="8">
    <location>
        <begin position="864"/>
        <end position="903"/>
    </location>
</feature>
<protein>
    <recommendedName>
        <fullName evidence="9">MI domain-containing protein</fullName>
    </recommendedName>
</protein>
<feature type="compositionally biased region" description="Acidic residues" evidence="8">
    <location>
        <begin position="695"/>
        <end position="706"/>
    </location>
</feature>
<dbReference type="InterPro" id="IPR016024">
    <property type="entry name" value="ARM-type_fold"/>
</dbReference>
<dbReference type="OrthoDB" id="514777at2759"/>